<protein>
    <submittedName>
        <fullName evidence="1">Uncharacterized protein</fullName>
    </submittedName>
</protein>
<dbReference type="Proteomes" id="UP000236333">
    <property type="component" value="Unassembled WGS sequence"/>
</dbReference>
<proteinExistence type="predicted"/>
<dbReference type="AlphaFoldDB" id="A0A2J8A8Q5"/>
<gene>
    <name evidence="1" type="ORF">TSOC_004592</name>
</gene>
<accession>A0A2J8A8Q5</accession>
<dbReference type="EMBL" id="PGGS01000114">
    <property type="protein sequence ID" value="PNH08843.1"/>
    <property type="molecule type" value="Genomic_DNA"/>
</dbReference>
<comment type="caution">
    <text evidence="1">The sequence shown here is derived from an EMBL/GenBank/DDBJ whole genome shotgun (WGS) entry which is preliminary data.</text>
</comment>
<organism evidence="1 2">
    <name type="scientific">Tetrabaena socialis</name>
    <dbReference type="NCBI Taxonomy" id="47790"/>
    <lineage>
        <taxon>Eukaryota</taxon>
        <taxon>Viridiplantae</taxon>
        <taxon>Chlorophyta</taxon>
        <taxon>core chlorophytes</taxon>
        <taxon>Chlorophyceae</taxon>
        <taxon>CS clade</taxon>
        <taxon>Chlamydomonadales</taxon>
        <taxon>Tetrabaenaceae</taxon>
        <taxon>Tetrabaena</taxon>
    </lineage>
</organism>
<name>A0A2J8A8Q5_9CHLO</name>
<sequence>MKPLGLDKLGAARWHRRVVLGAGAAALGGVCAWRNSRAPRPLEPTVGIKLPVTIVDGMAGALGEFAQILVLYPLDTVKASGAAGSLGILYV</sequence>
<evidence type="ECO:0000313" key="2">
    <source>
        <dbReference type="Proteomes" id="UP000236333"/>
    </source>
</evidence>
<keyword evidence="2" id="KW-1185">Reference proteome</keyword>
<reference evidence="1 2" key="1">
    <citation type="journal article" date="2017" name="Mol. Biol. Evol.">
        <title>The 4-celled Tetrabaena socialis nuclear genome reveals the essential components for genetic control of cell number at the origin of multicellularity in the volvocine lineage.</title>
        <authorList>
            <person name="Featherston J."/>
            <person name="Arakaki Y."/>
            <person name="Hanschen E.R."/>
            <person name="Ferris P.J."/>
            <person name="Michod R.E."/>
            <person name="Olson B.J.S.C."/>
            <person name="Nozaki H."/>
            <person name="Durand P.M."/>
        </authorList>
    </citation>
    <scope>NUCLEOTIDE SEQUENCE [LARGE SCALE GENOMIC DNA]</scope>
    <source>
        <strain evidence="1 2">NIES-571</strain>
    </source>
</reference>
<evidence type="ECO:0000313" key="1">
    <source>
        <dbReference type="EMBL" id="PNH08843.1"/>
    </source>
</evidence>